<organism evidence="1">
    <name type="scientific">marine sediment metagenome</name>
    <dbReference type="NCBI Taxonomy" id="412755"/>
    <lineage>
        <taxon>unclassified sequences</taxon>
        <taxon>metagenomes</taxon>
        <taxon>ecological metagenomes</taxon>
    </lineage>
</organism>
<accession>X1REM5</accession>
<evidence type="ECO:0000313" key="1">
    <source>
        <dbReference type="EMBL" id="GAI79048.1"/>
    </source>
</evidence>
<sequence>MKIDVELIDTEGGWHKKTANSKSLLLKWLESLPKEAEIRWRGKRNIFVSLQYIKEEERDNFKN</sequence>
<name>X1REM5_9ZZZZ</name>
<comment type="caution">
    <text evidence="1">The sequence shown here is derived from an EMBL/GenBank/DDBJ whole genome shotgun (WGS) entry which is preliminary data.</text>
</comment>
<dbReference type="EMBL" id="BARW01006663">
    <property type="protein sequence ID" value="GAI79048.1"/>
    <property type="molecule type" value="Genomic_DNA"/>
</dbReference>
<dbReference type="AlphaFoldDB" id="X1REM5"/>
<protein>
    <submittedName>
        <fullName evidence="1">Uncharacterized protein</fullName>
    </submittedName>
</protein>
<proteinExistence type="predicted"/>
<reference evidence="1" key="1">
    <citation type="journal article" date="2014" name="Front. Microbiol.">
        <title>High frequency of phylogenetically diverse reductive dehalogenase-homologous genes in deep subseafloor sedimentary metagenomes.</title>
        <authorList>
            <person name="Kawai M."/>
            <person name="Futagami T."/>
            <person name="Toyoda A."/>
            <person name="Takaki Y."/>
            <person name="Nishi S."/>
            <person name="Hori S."/>
            <person name="Arai W."/>
            <person name="Tsubouchi T."/>
            <person name="Morono Y."/>
            <person name="Uchiyama I."/>
            <person name="Ito T."/>
            <person name="Fujiyama A."/>
            <person name="Inagaki F."/>
            <person name="Takami H."/>
        </authorList>
    </citation>
    <scope>NUCLEOTIDE SEQUENCE</scope>
    <source>
        <strain evidence="1">Expedition CK06-06</strain>
    </source>
</reference>
<gene>
    <name evidence="1" type="ORF">S12H4_13993</name>
</gene>